<accession>A0A915INQ0</accession>
<evidence type="ECO:0000256" key="1">
    <source>
        <dbReference type="SAM" id="MobiDB-lite"/>
    </source>
</evidence>
<keyword evidence="2" id="KW-1185">Reference proteome</keyword>
<feature type="region of interest" description="Disordered" evidence="1">
    <location>
        <begin position="1"/>
        <end position="23"/>
    </location>
</feature>
<sequence length="105" mass="11481">MPGAAEIPGPAGNTEKDEDSDSAVAATELMKQGRLCEEGIPGVYSPDRVQQMLAEGMPERFIQQRLPVDSSRIDDALSEYNVLVKGEWTTAKVNNPVDFWTVSLN</sequence>
<dbReference type="WBParaSite" id="nRc.2.0.1.t15425-RA">
    <property type="protein sequence ID" value="nRc.2.0.1.t15425-RA"/>
    <property type="gene ID" value="nRc.2.0.1.g15425"/>
</dbReference>
<dbReference type="AlphaFoldDB" id="A0A915INQ0"/>
<reference evidence="3" key="1">
    <citation type="submission" date="2022-11" db="UniProtKB">
        <authorList>
            <consortium name="WormBaseParasite"/>
        </authorList>
    </citation>
    <scope>IDENTIFICATION</scope>
</reference>
<evidence type="ECO:0000313" key="2">
    <source>
        <dbReference type="Proteomes" id="UP000887565"/>
    </source>
</evidence>
<evidence type="ECO:0000313" key="3">
    <source>
        <dbReference type="WBParaSite" id="nRc.2.0.1.t15425-RA"/>
    </source>
</evidence>
<organism evidence="2 3">
    <name type="scientific">Romanomermis culicivorax</name>
    <name type="common">Nematode worm</name>
    <dbReference type="NCBI Taxonomy" id="13658"/>
    <lineage>
        <taxon>Eukaryota</taxon>
        <taxon>Metazoa</taxon>
        <taxon>Ecdysozoa</taxon>
        <taxon>Nematoda</taxon>
        <taxon>Enoplea</taxon>
        <taxon>Dorylaimia</taxon>
        <taxon>Mermithida</taxon>
        <taxon>Mermithoidea</taxon>
        <taxon>Mermithidae</taxon>
        <taxon>Romanomermis</taxon>
    </lineage>
</organism>
<dbReference type="Proteomes" id="UP000887565">
    <property type="component" value="Unplaced"/>
</dbReference>
<proteinExistence type="predicted"/>
<protein>
    <submittedName>
        <fullName evidence="3">Uncharacterized protein</fullName>
    </submittedName>
</protein>
<name>A0A915INQ0_ROMCU</name>